<dbReference type="SUPFAM" id="SSF103196">
    <property type="entry name" value="Roadblock/LC7 domain"/>
    <property type="match status" value="1"/>
</dbReference>
<dbReference type="Pfam" id="PF03259">
    <property type="entry name" value="Robl_LC7"/>
    <property type="match status" value="1"/>
</dbReference>
<sequence length="179" mass="20236">MPTKQGLPFPLRTRFNSTEADPQSEQELEPDNSLHPRGDEHEYPLPVDESVISEEIKNRLDQTLKMFVKKYPDIQNVILTTVDGFEVSSVLEEYQKESLRRVAAMSSSLQSIGSAMLQEIGAPTYQYLYLNSAKRSVFIYLISGKSMELVLMAISGEIDSLGQALWLINKLSDDIKSYI</sequence>
<comment type="caution">
    <text evidence="3">The sequence shown here is derived from an EMBL/GenBank/DDBJ whole genome shotgun (WGS) entry which is preliminary data.</text>
</comment>
<feature type="domain" description="Roadblock/LAMTOR2" evidence="2">
    <location>
        <begin position="61"/>
        <end position="155"/>
    </location>
</feature>
<protein>
    <submittedName>
        <fullName evidence="3">Roadblock/LC7 domain-containing protein</fullName>
    </submittedName>
</protein>
<reference evidence="3" key="2">
    <citation type="submission" date="2019-01" db="EMBL/GenBank/DDBJ databases">
        <authorList>
            <consortium name="NCBI Pathogen Detection Project"/>
        </authorList>
    </citation>
    <scope>NUCLEOTIDE SEQUENCE</scope>
    <source>
        <strain evidence="3">R17.5973</strain>
    </source>
</reference>
<dbReference type="EMBL" id="DAAQHH010000004">
    <property type="protein sequence ID" value="HAD9327927.1"/>
    <property type="molecule type" value="Genomic_DNA"/>
</dbReference>
<reference evidence="3" key="1">
    <citation type="journal article" date="2018" name="Genome Biol.">
        <title>SKESA: strategic k-mer extension for scrupulous assemblies.</title>
        <authorList>
            <person name="Souvorov A."/>
            <person name="Agarwala R."/>
            <person name="Lipman D.J."/>
        </authorList>
    </citation>
    <scope>NUCLEOTIDE SEQUENCE</scope>
    <source>
        <strain evidence="3">R17.5973</strain>
    </source>
</reference>
<evidence type="ECO:0000259" key="2">
    <source>
        <dbReference type="SMART" id="SM00960"/>
    </source>
</evidence>
<dbReference type="AlphaFoldDB" id="A0A722XLE4"/>
<name>A0A722XLE4_SALER</name>
<dbReference type="Gene3D" id="3.30.450.30">
    <property type="entry name" value="Dynein light chain 2a, cytoplasmic"/>
    <property type="match status" value="1"/>
</dbReference>
<evidence type="ECO:0000256" key="1">
    <source>
        <dbReference type="SAM" id="MobiDB-lite"/>
    </source>
</evidence>
<feature type="compositionally biased region" description="Basic and acidic residues" evidence="1">
    <location>
        <begin position="32"/>
        <end position="43"/>
    </location>
</feature>
<organism evidence="3">
    <name type="scientific">Salmonella enterica</name>
    <name type="common">Salmonella choleraesuis</name>
    <dbReference type="NCBI Taxonomy" id="28901"/>
    <lineage>
        <taxon>Bacteria</taxon>
        <taxon>Pseudomonadati</taxon>
        <taxon>Pseudomonadota</taxon>
        <taxon>Gammaproteobacteria</taxon>
        <taxon>Enterobacterales</taxon>
        <taxon>Enterobacteriaceae</taxon>
        <taxon>Salmonella</taxon>
    </lineage>
</organism>
<evidence type="ECO:0000313" key="3">
    <source>
        <dbReference type="EMBL" id="HAD9327927.1"/>
    </source>
</evidence>
<dbReference type="SMART" id="SM00960">
    <property type="entry name" value="Robl_LC7"/>
    <property type="match status" value="1"/>
</dbReference>
<proteinExistence type="predicted"/>
<dbReference type="InterPro" id="IPR004942">
    <property type="entry name" value="Roadblock/LAMTOR2_dom"/>
</dbReference>
<feature type="region of interest" description="Disordered" evidence="1">
    <location>
        <begin position="1"/>
        <end position="46"/>
    </location>
</feature>
<accession>A0A722XLE4</accession>
<gene>
    <name evidence="3" type="ORF">G1429_11790</name>
</gene>